<proteinExistence type="predicted"/>
<sequence length="115" mass="12917">MWRWLTTQGDIHTDRVTLAFKDTMSVSPTPRIAVSEKTGAGSVQDAAAQAENNSKSVRRLVANLVSRTFRKAKINSDFGNTKTTTELLFNQIWAEVEGTDFKITSDTFKHLNRQI</sequence>
<comment type="caution">
    <text evidence="1">The sequence shown here is derived from an EMBL/GenBank/DDBJ whole genome shotgun (WGS) entry which is preliminary data.</text>
</comment>
<reference evidence="1 2" key="1">
    <citation type="journal article" date="2023" name="Genes (Basel)">
        <title>Chromosome-Level Genome Assembly and Circadian Gene Repertoire of the Patagonia Blennie Eleginops maclovinus-The Closest Ancestral Proxy of Antarctic Cryonotothenioids.</title>
        <authorList>
            <person name="Cheng C.C."/>
            <person name="Rivera-Colon A.G."/>
            <person name="Minhas B.F."/>
            <person name="Wilson L."/>
            <person name="Rayamajhi N."/>
            <person name="Vargas-Chacoff L."/>
            <person name="Catchen J.M."/>
        </authorList>
    </citation>
    <scope>NUCLEOTIDE SEQUENCE [LARGE SCALE GENOMIC DNA]</scope>
    <source>
        <strain evidence="1">JMC-PN-2008</strain>
    </source>
</reference>
<evidence type="ECO:0000313" key="2">
    <source>
        <dbReference type="Proteomes" id="UP001346869"/>
    </source>
</evidence>
<accession>A0AAN8A2X6</accession>
<evidence type="ECO:0000313" key="1">
    <source>
        <dbReference type="EMBL" id="KAK5851891.1"/>
    </source>
</evidence>
<gene>
    <name evidence="1" type="ORF">PBY51_023408</name>
</gene>
<name>A0AAN8A2X6_ELEMC</name>
<dbReference type="AlphaFoldDB" id="A0AAN8A2X6"/>
<dbReference type="Proteomes" id="UP001346869">
    <property type="component" value="Unassembled WGS sequence"/>
</dbReference>
<organism evidence="1 2">
    <name type="scientific">Eleginops maclovinus</name>
    <name type="common">Patagonian blennie</name>
    <name type="synonym">Eleginus maclovinus</name>
    <dbReference type="NCBI Taxonomy" id="56733"/>
    <lineage>
        <taxon>Eukaryota</taxon>
        <taxon>Metazoa</taxon>
        <taxon>Chordata</taxon>
        <taxon>Craniata</taxon>
        <taxon>Vertebrata</taxon>
        <taxon>Euteleostomi</taxon>
        <taxon>Actinopterygii</taxon>
        <taxon>Neopterygii</taxon>
        <taxon>Teleostei</taxon>
        <taxon>Neoteleostei</taxon>
        <taxon>Acanthomorphata</taxon>
        <taxon>Eupercaria</taxon>
        <taxon>Perciformes</taxon>
        <taxon>Notothenioidei</taxon>
        <taxon>Eleginopidae</taxon>
        <taxon>Eleginops</taxon>
    </lineage>
</organism>
<protein>
    <submittedName>
        <fullName evidence="1">Uncharacterized protein</fullName>
    </submittedName>
</protein>
<dbReference type="EMBL" id="JAUZQC010000021">
    <property type="protein sequence ID" value="KAK5851891.1"/>
    <property type="molecule type" value="Genomic_DNA"/>
</dbReference>
<keyword evidence="2" id="KW-1185">Reference proteome</keyword>
<reference evidence="1 2" key="2">
    <citation type="journal article" date="2023" name="Mol. Biol. Evol.">
        <title>Genomics of Secondarily Temperate Adaptation in the Only Non-Antarctic Icefish.</title>
        <authorList>
            <person name="Rivera-Colon A.G."/>
            <person name="Rayamajhi N."/>
            <person name="Minhas B.F."/>
            <person name="Madrigal G."/>
            <person name="Bilyk K.T."/>
            <person name="Yoon V."/>
            <person name="Hune M."/>
            <person name="Gregory S."/>
            <person name="Cheng C.H.C."/>
            <person name="Catchen J.M."/>
        </authorList>
    </citation>
    <scope>NUCLEOTIDE SEQUENCE [LARGE SCALE GENOMIC DNA]</scope>
    <source>
        <strain evidence="1">JMC-PN-2008</strain>
    </source>
</reference>